<proteinExistence type="inferred from homology"/>
<evidence type="ECO:0000259" key="4">
    <source>
        <dbReference type="SMART" id="SM00822"/>
    </source>
</evidence>
<sequence length="348" mass="36515">MRATASRELKKRTQLGQFAASCLCHCSVIVYYLYLANENKRVGTMFIRALQLALREKSSRIIGPGSPSFVVNAFDLFGSELAELAEKVAVITGGASGIGKATAAEFIRNGAKVIIADVQDDLDHAVAAELGPGTACYTRCDVTDEAQVAADVDLAVSRYGQLDVMFNNVGIIAGSRQPGRPPLAAVDLADFDRVMAANARGVLAGLKHAARAMVPRRRSSIICTASIAGMVGTAAADPEYSASKAAVLGLVRAVAAELGRSGVRVNAISPGAVRTPLLMKSLAAWFPEKSAEEIQQMATEDSPMVAGTALEAEDIARAAMYLASDEAKYVNGHNIVVDGGLSVTMRAK</sequence>
<dbReference type="PROSITE" id="PS00061">
    <property type="entry name" value="ADH_SHORT"/>
    <property type="match status" value="1"/>
</dbReference>
<dbReference type="InterPro" id="IPR020904">
    <property type="entry name" value="Sc_DH/Rdtase_CS"/>
</dbReference>
<organism evidence="5 6">
    <name type="scientific">Urochloa decumbens</name>
    <dbReference type="NCBI Taxonomy" id="240449"/>
    <lineage>
        <taxon>Eukaryota</taxon>
        <taxon>Viridiplantae</taxon>
        <taxon>Streptophyta</taxon>
        <taxon>Embryophyta</taxon>
        <taxon>Tracheophyta</taxon>
        <taxon>Spermatophyta</taxon>
        <taxon>Magnoliopsida</taxon>
        <taxon>Liliopsida</taxon>
        <taxon>Poales</taxon>
        <taxon>Poaceae</taxon>
        <taxon>PACMAD clade</taxon>
        <taxon>Panicoideae</taxon>
        <taxon>Panicodae</taxon>
        <taxon>Paniceae</taxon>
        <taxon>Melinidinae</taxon>
        <taxon>Urochloa</taxon>
    </lineage>
</organism>
<dbReference type="Gene3D" id="3.40.50.720">
    <property type="entry name" value="NAD(P)-binding Rossmann-like Domain"/>
    <property type="match status" value="1"/>
</dbReference>
<evidence type="ECO:0000313" key="5">
    <source>
        <dbReference type="EMBL" id="CAL4998530.1"/>
    </source>
</evidence>
<name>A0ABC9BBI3_9POAL</name>
<evidence type="ECO:0000256" key="1">
    <source>
        <dbReference type="ARBA" id="ARBA00006484"/>
    </source>
</evidence>
<protein>
    <recommendedName>
        <fullName evidence="4">Ketoreductase domain-containing protein</fullName>
    </recommendedName>
</protein>
<dbReference type="PANTHER" id="PTHR43180:SF96">
    <property type="entry name" value="SEX DETERMINATION PROTEIN TASSELSEED 2"/>
    <property type="match status" value="1"/>
</dbReference>
<dbReference type="EMBL" id="OZ075135">
    <property type="protein sequence ID" value="CAL4998530.1"/>
    <property type="molecule type" value="Genomic_DNA"/>
</dbReference>
<evidence type="ECO:0000313" key="6">
    <source>
        <dbReference type="Proteomes" id="UP001497457"/>
    </source>
</evidence>
<dbReference type="PRINTS" id="PR00080">
    <property type="entry name" value="SDRFAMILY"/>
</dbReference>
<dbReference type="SMART" id="SM00822">
    <property type="entry name" value="PKS_KR"/>
    <property type="match status" value="1"/>
</dbReference>
<dbReference type="InterPro" id="IPR036291">
    <property type="entry name" value="NAD(P)-bd_dom_sf"/>
</dbReference>
<dbReference type="PANTHER" id="PTHR43180">
    <property type="entry name" value="3-OXOACYL-(ACYL-CARRIER-PROTEIN) REDUCTASE (AFU_ORTHOLOGUE AFUA_6G11210)"/>
    <property type="match status" value="1"/>
</dbReference>
<keyword evidence="3" id="KW-1133">Transmembrane helix</keyword>
<gene>
    <name evidence="5" type="ORF">URODEC1_LOCUS63873</name>
</gene>
<dbReference type="InterPro" id="IPR002347">
    <property type="entry name" value="SDR_fam"/>
</dbReference>
<keyword evidence="2" id="KW-0560">Oxidoreductase</keyword>
<accession>A0ABC9BBI3</accession>
<comment type="similarity">
    <text evidence="1">Belongs to the short-chain dehydrogenases/reductases (SDR) family.</text>
</comment>
<dbReference type="GO" id="GO:0016491">
    <property type="term" value="F:oxidoreductase activity"/>
    <property type="evidence" value="ECO:0007669"/>
    <property type="project" value="UniProtKB-KW"/>
</dbReference>
<keyword evidence="3" id="KW-0472">Membrane</keyword>
<dbReference type="SUPFAM" id="SSF51735">
    <property type="entry name" value="NAD(P)-binding Rossmann-fold domains"/>
    <property type="match status" value="1"/>
</dbReference>
<dbReference type="FunFam" id="3.40.50.720:FF:000084">
    <property type="entry name" value="Short-chain dehydrogenase reductase"/>
    <property type="match status" value="1"/>
</dbReference>
<dbReference type="AlphaFoldDB" id="A0ABC9BBI3"/>
<feature type="transmembrane region" description="Helical" evidence="3">
    <location>
        <begin position="15"/>
        <end position="34"/>
    </location>
</feature>
<evidence type="ECO:0000256" key="3">
    <source>
        <dbReference type="SAM" id="Phobius"/>
    </source>
</evidence>
<reference evidence="5 6" key="2">
    <citation type="submission" date="2024-10" db="EMBL/GenBank/DDBJ databases">
        <authorList>
            <person name="Ryan C."/>
        </authorList>
    </citation>
    <scope>NUCLEOTIDE SEQUENCE [LARGE SCALE GENOMIC DNA]</scope>
</reference>
<keyword evidence="6" id="KW-1185">Reference proteome</keyword>
<feature type="domain" description="Ketoreductase" evidence="4">
    <location>
        <begin position="87"/>
        <end position="271"/>
    </location>
</feature>
<evidence type="ECO:0000256" key="2">
    <source>
        <dbReference type="ARBA" id="ARBA00023002"/>
    </source>
</evidence>
<dbReference type="Proteomes" id="UP001497457">
    <property type="component" value="Chromosome 25rd"/>
</dbReference>
<dbReference type="PRINTS" id="PR00081">
    <property type="entry name" value="GDHRDH"/>
</dbReference>
<reference evidence="6" key="1">
    <citation type="submission" date="2024-06" db="EMBL/GenBank/DDBJ databases">
        <authorList>
            <person name="Ryan C."/>
        </authorList>
    </citation>
    <scope>NUCLEOTIDE SEQUENCE [LARGE SCALE GENOMIC DNA]</scope>
</reference>
<dbReference type="InterPro" id="IPR057326">
    <property type="entry name" value="KR_dom"/>
</dbReference>
<dbReference type="Pfam" id="PF13561">
    <property type="entry name" value="adh_short_C2"/>
    <property type="match status" value="1"/>
</dbReference>
<keyword evidence="3" id="KW-0812">Transmembrane</keyword>